<accession>A0A964T7F9</accession>
<reference evidence="1" key="1">
    <citation type="submission" date="2019-03" db="EMBL/GenBank/DDBJ databases">
        <title>Afifella sp. nov., isolated from activated sludge.</title>
        <authorList>
            <person name="Li Q."/>
            <person name="Liu Y."/>
        </authorList>
    </citation>
    <scope>NUCLEOTIDE SEQUENCE</scope>
    <source>
        <strain evidence="1">L72</strain>
    </source>
</reference>
<dbReference type="RefSeq" id="WP_161141821.1">
    <property type="nucleotide sequence ID" value="NZ_SPKJ01000076.1"/>
</dbReference>
<proteinExistence type="predicted"/>
<name>A0A964T7F9_9HYPH</name>
<sequence>MEYVSNSPASAVRLPKWQAVAALALGLAVVFAAGFATPSALHNATHDTRHAFGLPCH</sequence>
<dbReference type="Pfam" id="PF09489">
    <property type="entry name" value="CbtB"/>
    <property type="match status" value="1"/>
</dbReference>
<dbReference type="AlphaFoldDB" id="A0A964T7F9"/>
<gene>
    <name evidence="1" type="ORF">E4O86_17360</name>
</gene>
<comment type="caution">
    <text evidence="1">The sequence shown here is derived from an EMBL/GenBank/DDBJ whole genome shotgun (WGS) entry which is preliminary data.</text>
</comment>
<keyword evidence="2" id="KW-1185">Reference proteome</keyword>
<dbReference type="Proteomes" id="UP000773614">
    <property type="component" value="Unassembled WGS sequence"/>
</dbReference>
<organism evidence="1 2">
    <name type="scientific">Propylenella binzhouense</name>
    <dbReference type="NCBI Taxonomy" id="2555902"/>
    <lineage>
        <taxon>Bacteria</taxon>
        <taxon>Pseudomonadati</taxon>
        <taxon>Pseudomonadota</taxon>
        <taxon>Alphaproteobacteria</taxon>
        <taxon>Hyphomicrobiales</taxon>
        <taxon>Propylenellaceae</taxon>
        <taxon>Propylenella</taxon>
    </lineage>
</organism>
<dbReference type="EMBL" id="SPKJ01000076">
    <property type="protein sequence ID" value="MYZ49480.1"/>
    <property type="molecule type" value="Genomic_DNA"/>
</dbReference>
<protein>
    <submittedName>
        <fullName evidence="1">CbtB-domain containing protein</fullName>
    </submittedName>
</protein>
<dbReference type="NCBIfam" id="TIGR02459">
    <property type="entry name" value="CbtB"/>
    <property type="match status" value="1"/>
</dbReference>
<evidence type="ECO:0000313" key="2">
    <source>
        <dbReference type="Proteomes" id="UP000773614"/>
    </source>
</evidence>
<dbReference type="InterPro" id="IPR012667">
    <property type="entry name" value="CbtB_put"/>
</dbReference>
<evidence type="ECO:0000313" key="1">
    <source>
        <dbReference type="EMBL" id="MYZ49480.1"/>
    </source>
</evidence>